<evidence type="ECO:0000256" key="3">
    <source>
        <dbReference type="ARBA" id="ARBA00022676"/>
    </source>
</evidence>
<evidence type="ECO:0000259" key="7">
    <source>
        <dbReference type="Pfam" id="PF04572"/>
    </source>
</evidence>
<evidence type="ECO:0000313" key="9">
    <source>
        <dbReference type="Proteomes" id="UP001107558"/>
    </source>
</evidence>
<evidence type="ECO:0000256" key="2">
    <source>
        <dbReference type="ARBA" id="ARBA00009003"/>
    </source>
</evidence>
<dbReference type="Pfam" id="PF04572">
    <property type="entry name" value="Gb3_synth"/>
    <property type="match status" value="1"/>
</dbReference>
<comment type="caution">
    <text evidence="8">The sequence shown here is derived from an EMBL/GenBank/DDBJ whole genome shotgun (WGS) entry which is preliminary data.</text>
</comment>
<name>A0A9J6CBR9_POLVA</name>
<dbReference type="AlphaFoldDB" id="A0A9J6CBR9"/>
<keyword evidence="6" id="KW-0472">Membrane</keyword>
<gene>
    <name evidence="8" type="ORF">PVAND_009006</name>
</gene>
<dbReference type="PANTHER" id="PTHR12042:SF21">
    <property type="entry name" value="ALPHA1,4-GALACTOSYLTRANSFERASE 1-RELATED"/>
    <property type="match status" value="1"/>
</dbReference>
<evidence type="ECO:0000313" key="8">
    <source>
        <dbReference type="EMBL" id="KAG5679439.1"/>
    </source>
</evidence>
<evidence type="ECO:0000256" key="4">
    <source>
        <dbReference type="ARBA" id="ARBA00022679"/>
    </source>
</evidence>
<dbReference type="GO" id="GO:0006688">
    <property type="term" value="P:glycosphingolipid biosynthetic process"/>
    <property type="evidence" value="ECO:0007669"/>
    <property type="project" value="TreeGrafter"/>
</dbReference>
<dbReference type="GO" id="GO:0035248">
    <property type="term" value="F:alpha-1,4-N-acetylgalactosaminyltransferase activity"/>
    <property type="evidence" value="ECO:0007669"/>
    <property type="project" value="TreeGrafter"/>
</dbReference>
<dbReference type="SUPFAM" id="SSF53448">
    <property type="entry name" value="Nucleotide-diphospho-sugar transferases"/>
    <property type="match status" value="1"/>
</dbReference>
<keyword evidence="9" id="KW-1185">Reference proteome</keyword>
<dbReference type="InterPro" id="IPR051981">
    <property type="entry name" value="Glycosyltransf_32"/>
</dbReference>
<keyword evidence="3" id="KW-0328">Glycosyltransferase</keyword>
<keyword evidence="5" id="KW-0333">Golgi apparatus</keyword>
<dbReference type="InterPro" id="IPR007652">
    <property type="entry name" value="A1-4-GlycosylTfrase_dom"/>
</dbReference>
<dbReference type="GO" id="GO:0000139">
    <property type="term" value="C:Golgi membrane"/>
    <property type="evidence" value="ECO:0007669"/>
    <property type="project" value="UniProtKB-SubCell"/>
</dbReference>
<accession>A0A9J6CBR9</accession>
<evidence type="ECO:0000256" key="5">
    <source>
        <dbReference type="ARBA" id="ARBA00023034"/>
    </source>
</evidence>
<organism evidence="8 9">
    <name type="scientific">Polypedilum vanderplanki</name>
    <name type="common">Sleeping chironomid midge</name>
    <dbReference type="NCBI Taxonomy" id="319348"/>
    <lineage>
        <taxon>Eukaryota</taxon>
        <taxon>Metazoa</taxon>
        <taxon>Ecdysozoa</taxon>
        <taxon>Arthropoda</taxon>
        <taxon>Hexapoda</taxon>
        <taxon>Insecta</taxon>
        <taxon>Pterygota</taxon>
        <taxon>Neoptera</taxon>
        <taxon>Endopterygota</taxon>
        <taxon>Diptera</taxon>
        <taxon>Nematocera</taxon>
        <taxon>Chironomoidea</taxon>
        <taxon>Chironomidae</taxon>
        <taxon>Chironominae</taxon>
        <taxon>Polypedilum</taxon>
        <taxon>Polypedilum</taxon>
    </lineage>
</organism>
<keyword evidence="4" id="KW-0808">Transferase</keyword>
<dbReference type="InterPro" id="IPR029044">
    <property type="entry name" value="Nucleotide-diphossugar_trans"/>
</dbReference>
<feature type="domain" description="Alpha 1,4-glycosyltransferase" evidence="7">
    <location>
        <begin position="202"/>
        <end position="328"/>
    </location>
</feature>
<comment type="similarity">
    <text evidence="2">Belongs to the glycosyltransferase 32 family.</text>
</comment>
<comment type="subcellular location">
    <subcellularLocation>
        <location evidence="1">Golgi apparatus membrane</location>
        <topology evidence="1">Single-pass type II membrane protein</topology>
    </subcellularLocation>
</comment>
<dbReference type="EMBL" id="JADBJN010000002">
    <property type="protein sequence ID" value="KAG5679439.1"/>
    <property type="molecule type" value="Genomic_DNA"/>
</dbReference>
<evidence type="ECO:0000256" key="1">
    <source>
        <dbReference type="ARBA" id="ARBA00004323"/>
    </source>
</evidence>
<dbReference type="Gene3D" id="3.90.550.20">
    <property type="match status" value="1"/>
</dbReference>
<proteinExistence type="inferred from homology"/>
<dbReference type="InterPro" id="IPR007577">
    <property type="entry name" value="GlycoTrfase_DXD_sugar-bd_CS"/>
</dbReference>
<evidence type="ECO:0000256" key="6">
    <source>
        <dbReference type="ARBA" id="ARBA00023136"/>
    </source>
</evidence>
<dbReference type="PANTHER" id="PTHR12042">
    <property type="entry name" value="LACTOSYLCERAMIDE 4-ALPHA-GALACTOSYLTRANSFERASE ALPHA- 1,4-GALACTOSYLTRANSFERASE"/>
    <property type="match status" value="1"/>
</dbReference>
<dbReference type="OrthoDB" id="409543at2759"/>
<dbReference type="Pfam" id="PF04488">
    <property type="entry name" value="Gly_transf_sug"/>
    <property type="match status" value="1"/>
</dbReference>
<protein>
    <recommendedName>
        <fullName evidence="7">Alpha 1,4-glycosyltransferase domain-containing protein</fullName>
    </recommendedName>
</protein>
<sequence>MIKNFEEKDVEFNEIKTEKSLDDPLVKVSLKLENIMTEEIEPKDDKNIFFIDSSHVLENPMPIINPRQLCSYESAAFTNPTLQIYIVFISLHQSMTLELTKPLNTLLSYKNVNIVYLKLSQFAKRTPAKDFIKSGKLQKSNFPVEHTSDVFRLLLLWKYGGFYLDSDMIVKKSVGILGENFACSDGERGIISNAFLNFNHTSGRELVEAFINDQLTNFDEKAWGYNGPQSISRVTTKWCKKLNTNKLKKKKNCNGFNIHPKKFCFPILPTYYEKIFQRNYTKVLTKRSKDAITVHMWNKLTKNIKIFKKEKNLYTTLAKNFCPRVYRAIDSEF</sequence>
<dbReference type="Proteomes" id="UP001107558">
    <property type="component" value="Chromosome 2"/>
</dbReference>
<reference evidence="8" key="1">
    <citation type="submission" date="2021-03" db="EMBL/GenBank/DDBJ databases">
        <title>Chromosome level genome of the anhydrobiotic midge Polypedilum vanderplanki.</title>
        <authorList>
            <person name="Yoshida Y."/>
            <person name="Kikawada T."/>
            <person name="Gusev O."/>
        </authorList>
    </citation>
    <scope>NUCLEOTIDE SEQUENCE</scope>
    <source>
        <strain evidence="8">NIAS01</strain>
        <tissue evidence="8">Whole body or cell culture</tissue>
    </source>
</reference>